<dbReference type="OMA" id="GHDICIS"/>
<dbReference type="Pfam" id="PF07534">
    <property type="entry name" value="TLD"/>
    <property type="match status" value="1"/>
</dbReference>
<protein>
    <recommendedName>
        <fullName evidence="1">TLDc domain-containing protein</fullName>
    </recommendedName>
</protein>
<organism evidence="2 3">
    <name type="scientific">Paramecium octaurelia</name>
    <dbReference type="NCBI Taxonomy" id="43137"/>
    <lineage>
        <taxon>Eukaryota</taxon>
        <taxon>Sar</taxon>
        <taxon>Alveolata</taxon>
        <taxon>Ciliophora</taxon>
        <taxon>Intramacronucleata</taxon>
        <taxon>Oligohymenophorea</taxon>
        <taxon>Peniculida</taxon>
        <taxon>Parameciidae</taxon>
        <taxon>Paramecium</taxon>
    </lineage>
</organism>
<comment type="caution">
    <text evidence="2">The sequence shown here is derived from an EMBL/GenBank/DDBJ whole genome shotgun (WGS) entry which is preliminary data.</text>
</comment>
<dbReference type="InterPro" id="IPR006571">
    <property type="entry name" value="TLDc_dom"/>
</dbReference>
<dbReference type="PROSITE" id="PS51886">
    <property type="entry name" value="TLDC"/>
    <property type="match status" value="1"/>
</dbReference>
<dbReference type="Proteomes" id="UP000683925">
    <property type="component" value="Unassembled WGS sequence"/>
</dbReference>
<evidence type="ECO:0000313" key="2">
    <source>
        <dbReference type="EMBL" id="CAD8204427.1"/>
    </source>
</evidence>
<accession>A0A8S1XTM2</accession>
<dbReference type="EMBL" id="CAJJDP010000133">
    <property type="protein sequence ID" value="CAD8204427.1"/>
    <property type="molecule type" value="Genomic_DNA"/>
</dbReference>
<reference evidence="2" key="1">
    <citation type="submission" date="2021-01" db="EMBL/GenBank/DDBJ databases">
        <authorList>
            <consortium name="Genoscope - CEA"/>
            <person name="William W."/>
        </authorList>
    </citation>
    <scope>NUCLEOTIDE SEQUENCE</scope>
</reference>
<gene>
    <name evidence="2" type="ORF">POCTA_138.1.T1320153</name>
</gene>
<feature type="domain" description="TLDc" evidence="1">
    <location>
        <begin position="1"/>
        <end position="157"/>
    </location>
</feature>
<sequence>MIFGLKFYFLQEKSKKTIKSLTLIFQGTRNGFNGQSYWKEINNKDNLLMIFQSKNDYIFGAYSPCKWVSNLNNYVQDDTLSSFIFSQTHNQICPLNQGPAFGSGHDFYIGVNFSDGYCKLGNSYEFDKYQNQSENPHLFGQIKPEIKECEIYQAQFI</sequence>
<dbReference type="AlphaFoldDB" id="A0A8S1XTM2"/>
<evidence type="ECO:0000259" key="1">
    <source>
        <dbReference type="PROSITE" id="PS51886"/>
    </source>
</evidence>
<evidence type="ECO:0000313" key="3">
    <source>
        <dbReference type="Proteomes" id="UP000683925"/>
    </source>
</evidence>
<keyword evidence="3" id="KW-1185">Reference proteome</keyword>
<name>A0A8S1XTM2_PAROT</name>
<proteinExistence type="predicted"/>
<dbReference type="OrthoDB" id="10001977at2759"/>